<dbReference type="SUPFAM" id="SSF46785">
    <property type="entry name" value="Winged helix' DNA-binding domain"/>
    <property type="match status" value="1"/>
</dbReference>
<comment type="caution">
    <text evidence="5">The sequence shown here is derived from an EMBL/GenBank/DDBJ whole genome shotgun (WGS) entry which is preliminary data.</text>
</comment>
<evidence type="ECO:0000256" key="1">
    <source>
        <dbReference type="ARBA" id="ARBA00023015"/>
    </source>
</evidence>
<keyword evidence="3" id="KW-0804">Transcription</keyword>
<dbReference type="SMART" id="SM00344">
    <property type="entry name" value="HTH_ASNC"/>
    <property type="match status" value="1"/>
</dbReference>
<dbReference type="InterPro" id="IPR036390">
    <property type="entry name" value="WH_DNA-bd_sf"/>
</dbReference>
<keyword evidence="2" id="KW-0238">DNA-binding</keyword>
<evidence type="ECO:0000313" key="6">
    <source>
        <dbReference type="Proteomes" id="UP000223527"/>
    </source>
</evidence>
<evidence type="ECO:0000313" key="5">
    <source>
        <dbReference type="EMBL" id="PHK95200.1"/>
    </source>
</evidence>
<dbReference type="Gene3D" id="3.30.70.920">
    <property type="match status" value="1"/>
</dbReference>
<feature type="domain" description="HTH asnC-type" evidence="4">
    <location>
        <begin position="8"/>
        <end position="69"/>
    </location>
</feature>
<evidence type="ECO:0000256" key="3">
    <source>
        <dbReference type="ARBA" id="ARBA00023163"/>
    </source>
</evidence>
<dbReference type="GO" id="GO:0005829">
    <property type="term" value="C:cytosol"/>
    <property type="evidence" value="ECO:0007669"/>
    <property type="project" value="TreeGrafter"/>
</dbReference>
<accession>A0A2C7A9Z0</accession>
<dbReference type="PROSITE" id="PS00519">
    <property type="entry name" value="HTH_ASNC_1"/>
    <property type="match status" value="1"/>
</dbReference>
<dbReference type="InterPro" id="IPR011991">
    <property type="entry name" value="ArsR-like_HTH"/>
</dbReference>
<dbReference type="GO" id="GO:0006355">
    <property type="term" value="P:regulation of DNA-templated transcription"/>
    <property type="evidence" value="ECO:0007669"/>
    <property type="project" value="UniProtKB-ARBA"/>
</dbReference>
<dbReference type="AlphaFoldDB" id="A0A2C7A9Z0"/>
<protein>
    <submittedName>
        <fullName evidence="5">AsnC family transcriptional regulator</fullName>
    </submittedName>
</protein>
<keyword evidence="1" id="KW-0805">Transcription regulation</keyword>
<dbReference type="PANTHER" id="PTHR30154">
    <property type="entry name" value="LEUCINE-RESPONSIVE REGULATORY PROTEIN"/>
    <property type="match status" value="1"/>
</dbReference>
<name>A0A2C7A9Z0_9PROT</name>
<dbReference type="EMBL" id="PDNU01000014">
    <property type="protein sequence ID" value="PHK95200.1"/>
    <property type="molecule type" value="Genomic_DNA"/>
</dbReference>
<evidence type="ECO:0000259" key="4">
    <source>
        <dbReference type="PROSITE" id="PS50956"/>
    </source>
</evidence>
<dbReference type="Pfam" id="PF13412">
    <property type="entry name" value="HTH_24"/>
    <property type="match status" value="1"/>
</dbReference>
<dbReference type="PANTHER" id="PTHR30154:SF34">
    <property type="entry name" value="TRANSCRIPTIONAL REGULATOR AZLB"/>
    <property type="match status" value="1"/>
</dbReference>
<dbReference type="InterPro" id="IPR019887">
    <property type="entry name" value="Tscrpt_reg_AsnC/Lrp_C"/>
</dbReference>
<dbReference type="PROSITE" id="PS50956">
    <property type="entry name" value="HTH_ASNC_2"/>
    <property type="match status" value="1"/>
</dbReference>
<dbReference type="PRINTS" id="PR00033">
    <property type="entry name" value="HTHASNC"/>
</dbReference>
<dbReference type="InterPro" id="IPR011008">
    <property type="entry name" value="Dimeric_a/b-barrel"/>
</dbReference>
<reference evidence="5 6" key="1">
    <citation type="submission" date="2017-10" db="EMBL/GenBank/DDBJ databases">
        <authorList>
            <person name="Banno H."/>
            <person name="Chua N.-H."/>
        </authorList>
    </citation>
    <scope>NUCLEOTIDE SEQUENCE [LARGE SCALE GENOMIC DNA]</scope>
    <source>
        <strain evidence="5 6">YW11</strain>
    </source>
</reference>
<dbReference type="Pfam" id="PF01037">
    <property type="entry name" value="AsnC_trans_reg"/>
    <property type="match status" value="1"/>
</dbReference>
<gene>
    <name evidence="5" type="ORF">CR162_09575</name>
</gene>
<evidence type="ECO:0000256" key="2">
    <source>
        <dbReference type="ARBA" id="ARBA00023125"/>
    </source>
</evidence>
<organism evidence="5 6">
    <name type="scientific">Teichococcus rhizosphaerae</name>
    <dbReference type="NCBI Taxonomy" id="1335062"/>
    <lineage>
        <taxon>Bacteria</taxon>
        <taxon>Pseudomonadati</taxon>
        <taxon>Pseudomonadota</taxon>
        <taxon>Alphaproteobacteria</taxon>
        <taxon>Acetobacterales</taxon>
        <taxon>Roseomonadaceae</taxon>
        <taxon>Roseomonas</taxon>
    </lineage>
</organism>
<dbReference type="InterPro" id="IPR019885">
    <property type="entry name" value="Tscrpt_reg_HTH_AsnC-type_CS"/>
</dbReference>
<dbReference type="GO" id="GO:0043565">
    <property type="term" value="F:sequence-specific DNA binding"/>
    <property type="evidence" value="ECO:0007669"/>
    <property type="project" value="InterPro"/>
</dbReference>
<dbReference type="Proteomes" id="UP000223527">
    <property type="component" value="Unassembled WGS sequence"/>
</dbReference>
<dbReference type="GO" id="GO:0043200">
    <property type="term" value="P:response to amino acid"/>
    <property type="evidence" value="ECO:0007669"/>
    <property type="project" value="TreeGrafter"/>
</dbReference>
<dbReference type="SUPFAM" id="SSF54909">
    <property type="entry name" value="Dimeric alpha+beta barrel"/>
    <property type="match status" value="1"/>
</dbReference>
<dbReference type="OrthoDB" id="9813313at2"/>
<dbReference type="InterPro" id="IPR000485">
    <property type="entry name" value="AsnC-type_HTH_dom"/>
</dbReference>
<dbReference type="CDD" id="cd00090">
    <property type="entry name" value="HTH_ARSR"/>
    <property type="match status" value="1"/>
</dbReference>
<sequence>MVPGVPKLDRIDIRILSHLQKHGRATNVELAEAVGLSASPCLARVKRLEKAGYITGYSAQVQLQKLGSTVIIYTQVTLADHRSQDFSRFEARVRLMSEVMECYLVSGGYDYLIKFVVFSIQHYQETMERMLAMDIGVEKYFSYVVMKPVFVKHHHDLEGFLNREA</sequence>
<dbReference type="InterPro" id="IPR019888">
    <property type="entry name" value="Tscrpt_reg_AsnC-like"/>
</dbReference>
<proteinExistence type="predicted"/>
<dbReference type="Gene3D" id="1.10.10.10">
    <property type="entry name" value="Winged helix-like DNA-binding domain superfamily/Winged helix DNA-binding domain"/>
    <property type="match status" value="1"/>
</dbReference>
<keyword evidence="6" id="KW-1185">Reference proteome</keyword>
<dbReference type="InterPro" id="IPR036388">
    <property type="entry name" value="WH-like_DNA-bd_sf"/>
</dbReference>